<organism evidence="1 2">
    <name type="scientific">Cylicocyclus nassatus</name>
    <name type="common">Nematode worm</name>
    <dbReference type="NCBI Taxonomy" id="53992"/>
    <lineage>
        <taxon>Eukaryota</taxon>
        <taxon>Metazoa</taxon>
        <taxon>Ecdysozoa</taxon>
        <taxon>Nematoda</taxon>
        <taxon>Chromadorea</taxon>
        <taxon>Rhabditida</taxon>
        <taxon>Rhabditina</taxon>
        <taxon>Rhabditomorpha</taxon>
        <taxon>Strongyloidea</taxon>
        <taxon>Strongylidae</taxon>
        <taxon>Cylicocyclus</taxon>
    </lineage>
</organism>
<reference evidence="1" key="1">
    <citation type="submission" date="2023-07" db="EMBL/GenBank/DDBJ databases">
        <authorList>
            <consortium name="CYATHOMIX"/>
        </authorList>
    </citation>
    <scope>NUCLEOTIDE SEQUENCE</scope>
    <source>
        <strain evidence="1">N/A</strain>
    </source>
</reference>
<proteinExistence type="predicted"/>
<evidence type="ECO:0000313" key="2">
    <source>
        <dbReference type="Proteomes" id="UP001176961"/>
    </source>
</evidence>
<dbReference type="EMBL" id="CATQJL010000001">
    <property type="protein sequence ID" value="CAJ0590008.1"/>
    <property type="molecule type" value="Genomic_DNA"/>
</dbReference>
<comment type="caution">
    <text evidence="1">The sequence shown here is derived from an EMBL/GenBank/DDBJ whole genome shotgun (WGS) entry which is preliminary data.</text>
</comment>
<name>A0AA36DP32_CYLNA</name>
<protein>
    <submittedName>
        <fullName evidence="1">Uncharacterized protein</fullName>
    </submittedName>
</protein>
<keyword evidence="2" id="KW-1185">Reference proteome</keyword>
<evidence type="ECO:0000313" key="1">
    <source>
        <dbReference type="EMBL" id="CAJ0590008.1"/>
    </source>
</evidence>
<dbReference type="AlphaFoldDB" id="A0AA36DP32"/>
<accession>A0AA36DP32</accession>
<dbReference type="Proteomes" id="UP001176961">
    <property type="component" value="Unassembled WGS sequence"/>
</dbReference>
<gene>
    <name evidence="1" type="ORF">CYNAS_LOCUS1991</name>
</gene>
<sequence length="98" mass="11335">MIDYTIFECEIEPTYGKGGTSPAPEKVTPSTSKDQVLLTIRKHLEQVYEVDRVLLWKMSHCTAYTQMTEILAGLRLVRKLECAIQKRLFEYLQIPESI</sequence>